<proteinExistence type="predicted"/>
<feature type="region of interest" description="Disordered" evidence="2">
    <location>
        <begin position="348"/>
        <end position="370"/>
    </location>
</feature>
<feature type="compositionally biased region" description="Basic and acidic residues" evidence="2">
    <location>
        <begin position="358"/>
        <end position="370"/>
    </location>
</feature>
<dbReference type="PROSITE" id="PS50082">
    <property type="entry name" value="WD_REPEATS_2"/>
    <property type="match status" value="1"/>
</dbReference>
<dbReference type="SMART" id="SM00320">
    <property type="entry name" value="WD40"/>
    <property type="match status" value="2"/>
</dbReference>
<evidence type="ECO:0000256" key="2">
    <source>
        <dbReference type="SAM" id="MobiDB-lite"/>
    </source>
</evidence>
<dbReference type="Gene3D" id="2.130.10.10">
    <property type="entry name" value="YVTN repeat-like/Quinoprotein amine dehydrogenase"/>
    <property type="match status" value="1"/>
</dbReference>
<dbReference type="Proteomes" id="UP000324800">
    <property type="component" value="Unassembled WGS sequence"/>
</dbReference>
<gene>
    <name evidence="3" type="ORF">EZS28_015415</name>
</gene>
<dbReference type="Pfam" id="PF00400">
    <property type="entry name" value="WD40"/>
    <property type="match status" value="1"/>
</dbReference>
<accession>A0A5J4W3F5</accession>
<feature type="compositionally biased region" description="Low complexity" evidence="2">
    <location>
        <begin position="247"/>
        <end position="273"/>
    </location>
</feature>
<dbReference type="AlphaFoldDB" id="A0A5J4W3F5"/>
<evidence type="ECO:0000256" key="1">
    <source>
        <dbReference type="PROSITE-ProRule" id="PRU00221"/>
    </source>
</evidence>
<evidence type="ECO:0000313" key="4">
    <source>
        <dbReference type="Proteomes" id="UP000324800"/>
    </source>
</evidence>
<reference evidence="3 4" key="1">
    <citation type="submission" date="2019-03" db="EMBL/GenBank/DDBJ databases">
        <title>Single cell metagenomics reveals metabolic interactions within the superorganism composed of flagellate Streblomastix strix and complex community of Bacteroidetes bacteria on its surface.</title>
        <authorList>
            <person name="Treitli S.C."/>
            <person name="Kolisko M."/>
            <person name="Husnik F."/>
            <person name="Keeling P."/>
            <person name="Hampl V."/>
        </authorList>
    </citation>
    <scope>NUCLEOTIDE SEQUENCE [LARGE SCALE GENOMIC DNA]</scope>
    <source>
        <strain evidence="3">ST1C</strain>
    </source>
</reference>
<dbReference type="InterPro" id="IPR001680">
    <property type="entry name" value="WD40_rpt"/>
</dbReference>
<name>A0A5J4W3F5_9EUKA</name>
<dbReference type="InterPro" id="IPR015943">
    <property type="entry name" value="WD40/YVTN_repeat-like_dom_sf"/>
</dbReference>
<feature type="region of interest" description="Disordered" evidence="2">
    <location>
        <begin position="242"/>
        <end position="274"/>
    </location>
</feature>
<organism evidence="3 4">
    <name type="scientific">Streblomastix strix</name>
    <dbReference type="NCBI Taxonomy" id="222440"/>
    <lineage>
        <taxon>Eukaryota</taxon>
        <taxon>Metamonada</taxon>
        <taxon>Preaxostyla</taxon>
        <taxon>Oxymonadida</taxon>
        <taxon>Streblomastigidae</taxon>
        <taxon>Streblomastix</taxon>
    </lineage>
</organism>
<sequence>METSRFRYGYTQRNYQIRKLFATKLVLPVVPQWRMNLLAVSPDGSFAFVAVDTKIYTYRLHSGLLQSSKCYYEIETFPKIFQINQLRCGFLHGRQVLIAVSCSGLVHVFDIPKNIQPEILNQSQKSPFIQHSYWNTNWKGRAEETWGVALPQQEDWPSADNAIFAVSANTHLITLIDEKPVSQNCDYCIKRRENEDIIQFEEERQHLHMNEIITQGLILEQEIIKENEIQINIENQTPKQITKTLTQSSSSSSSSSSSPSQQQQPIIQQHSSSNQTHIISQTSHILHSPSLIHASTFMVLLQGHENNIPGIDISGCGKFLCSCSVDGTFRVWMIGLPMHPPMWFKSRDVTKQGKRSRLQREKKFGESQQF</sequence>
<dbReference type="SUPFAM" id="SSF50978">
    <property type="entry name" value="WD40 repeat-like"/>
    <property type="match status" value="1"/>
</dbReference>
<feature type="repeat" description="WD" evidence="1">
    <location>
        <begin position="301"/>
        <end position="332"/>
    </location>
</feature>
<dbReference type="PROSITE" id="PS50294">
    <property type="entry name" value="WD_REPEATS_REGION"/>
    <property type="match status" value="1"/>
</dbReference>
<protein>
    <submittedName>
        <fullName evidence="3">Uncharacterized protein</fullName>
    </submittedName>
</protein>
<dbReference type="OrthoDB" id="5591786at2759"/>
<keyword evidence="1" id="KW-0853">WD repeat</keyword>
<dbReference type="EMBL" id="SNRW01003729">
    <property type="protein sequence ID" value="KAA6389059.1"/>
    <property type="molecule type" value="Genomic_DNA"/>
</dbReference>
<dbReference type="InterPro" id="IPR036322">
    <property type="entry name" value="WD40_repeat_dom_sf"/>
</dbReference>
<evidence type="ECO:0000313" key="3">
    <source>
        <dbReference type="EMBL" id="KAA6389059.1"/>
    </source>
</evidence>
<comment type="caution">
    <text evidence="3">The sequence shown here is derived from an EMBL/GenBank/DDBJ whole genome shotgun (WGS) entry which is preliminary data.</text>
</comment>